<sequence>MVQQLLHAVEVEAKTMLARCAEMKAGIAHCSFTRYRRFFDTVKSFLVLSGFASSKIELAGIEPRECALLVEHIGGLERRVSLAAMDVAQGFYAGMLRRGTLYLGGNERCGEDRALLRDMLGDFLEGGAAGNPRLQRDMQSLDAMLEEVARRTPPLRDLQAAA</sequence>
<accession>A0A154W6F2</accession>
<evidence type="ECO:0000313" key="2">
    <source>
        <dbReference type="Proteomes" id="UP000076400"/>
    </source>
</evidence>
<protein>
    <submittedName>
        <fullName evidence="1">Uncharacterized protein</fullName>
    </submittedName>
</protein>
<keyword evidence="2" id="KW-1185">Reference proteome</keyword>
<dbReference type="AlphaFoldDB" id="A0A154W6F2"/>
<reference evidence="1 2" key="1">
    <citation type="submission" date="2015-12" db="EMBL/GenBank/DDBJ databases">
        <title>Genome sequence of Oceanibaculum pacificum MCCC 1A02656.</title>
        <authorList>
            <person name="Lu L."/>
            <person name="Lai Q."/>
            <person name="Shao Z."/>
            <person name="Qian P."/>
        </authorList>
    </citation>
    <scope>NUCLEOTIDE SEQUENCE [LARGE SCALE GENOMIC DNA]</scope>
    <source>
        <strain evidence="1 2">MCCC 1A02656</strain>
    </source>
</reference>
<comment type="caution">
    <text evidence="1">The sequence shown here is derived from an EMBL/GenBank/DDBJ whole genome shotgun (WGS) entry which is preliminary data.</text>
</comment>
<dbReference type="Proteomes" id="UP000076400">
    <property type="component" value="Unassembled WGS sequence"/>
</dbReference>
<proteinExistence type="predicted"/>
<gene>
    <name evidence="1" type="ORF">AUP43_07680</name>
</gene>
<organism evidence="1 2">
    <name type="scientific">Oceanibaculum pacificum</name>
    <dbReference type="NCBI Taxonomy" id="580166"/>
    <lineage>
        <taxon>Bacteria</taxon>
        <taxon>Pseudomonadati</taxon>
        <taxon>Pseudomonadota</taxon>
        <taxon>Alphaproteobacteria</taxon>
        <taxon>Rhodospirillales</taxon>
        <taxon>Oceanibaculaceae</taxon>
        <taxon>Oceanibaculum</taxon>
    </lineage>
</organism>
<evidence type="ECO:0000313" key="1">
    <source>
        <dbReference type="EMBL" id="KZD09074.1"/>
    </source>
</evidence>
<name>A0A154W6F2_9PROT</name>
<dbReference type="EMBL" id="LPXN01000100">
    <property type="protein sequence ID" value="KZD09074.1"/>
    <property type="molecule type" value="Genomic_DNA"/>
</dbReference>